<evidence type="ECO:0000313" key="3">
    <source>
        <dbReference type="Proteomes" id="UP000625527"/>
    </source>
</evidence>
<comment type="similarity">
    <text evidence="1">Belongs to the UPF0167 family.</text>
</comment>
<dbReference type="InterPro" id="IPR005363">
    <property type="entry name" value="UPF0167"/>
</dbReference>
<evidence type="ECO:0000313" key="2">
    <source>
        <dbReference type="EMBL" id="MBE1876630.1"/>
    </source>
</evidence>
<protein>
    <submittedName>
        <fullName evidence="2">CbrC family protein</fullName>
    </submittedName>
</protein>
<dbReference type="RefSeq" id="WP_192863196.1">
    <property type="nucleotide sequence ID" value="NZ_JADAQT010000088.1"/>
</dbReference>
<proteinExistence type="inferred from homology"/>
<comment type="caution">
    <text evidence="2">The sequence shown here is derived from an EMBL/GenBank/DDBJ whole genome shotgun (WGS) entry which is preliminary data.</text>
</comment>
<accession>A0ABR9MZ07</accession>
<dbReference type="EMBL" id="JADAQT010000088">
    <property type="protein sequence ID" value="MBE1876630.1"/>
    <property type="molecule type" value="Genomic_DNA"/>
</dbReference>
<keyword evidence="3" id="KW-1185">Reference proteome</keyword>
<dbReference type="Proteomes" id="UP000625527">
    <property type="component" value="Unassembled WGS sequence"/>
</dbReference>
<reference evidence="2 3" key="1">
    <citation type="submission" date="2020-10" db="EMBL/GenBank/DDBJ databases">
        <title>Myceligenerans pegani sp. nov., an endophytic actinomycete isolated from Peganum harmala L. in Xinjiang, China.</title>
        <authorList>
            <person name="Xin L."/>
        </authorList>
    </citation>
    <scope>NUCLEOTIDE SEQUENCE [LARGE SCALE GENOMIC DNA]</scope>
    <source>
        <strain evidence="2 3">TRM65318</strain>
    </source>
</reference>
<sequence length="198" mass="21977">MTRDALPTASSPGALPSFRYHPDPVATGAISPEAITCSVCGNARPYRYALPVYSEHDVGPVCPWCIADGTLAERFDAYLNDIEGRYPPGIQEELGYPPTPPYQQVPRQVVDQVCRCTPGFPSWQDVMWLVCCRDAMTYLGRISAATLRGDPELRGELASEPEVGEMLNYVDDRDEASVLCHHFRCRHCGRNRGLIDTD</sequence>
<name>A0ABR9MZ07_9MICO</name>
<gene>
    <name evidence="2" type="ORF">IHE71_13020</name>
</gene>
<evidence type="ECO:0000256" key="1">
    <source>
        <dbReference type="ARBA" id="ARBA00008525"/>
    </source>
</evidence>
<organism evidence="2 3">
    <name type="scientific">Myceligenerans pegani</name>
    <dbReference type="NCBI Taxonomy" id="2776917"/>
    <lineage>
        <taxon>Bacteria</taxon>
        <taxon>Bacillati</taxon>
        <taxon>Actinomycetota</taxon>
        <taxon>Actinomycetes</taxon>
        <taxon>Micrococcales</taxon>
        <taxon>Promicromonosporaceae</taxon>
        <taxon>Myceligenerans</taxon>
    </lineage>
</organism>
<dbReference type="Pfam" id="PF03691">
    <property type="entry name" value="UPF0167"/>
    <property type="match status" value="1"/>
</dbReference>